<sequence>MKYLLPLFATFPLVGCDDTIDLQSPNTPPSIENPIPVDPDFDIPIEGEEEGVLYYNEDEQGLGEFTKNGIVVATTNMNLELIDVAGERIGTVTHWNRDSEHRP</sequence>
<reference evidence="1 2" key="1">
    <citation type="submission" date="2015-01" db="EMBL/GenBank/DDBJ databases">
        <title>Vibrio sp. C5 JCM 19232 whole genome shotgun sequence.</title>
        <authorList>
            <person name="Sawabe T."/>
            <person name="Meirelles P."/>
            <person name="Feng G."/>
            <person name="Sayaka M."/>
            <person name="Hattori M."/>
            <person name="Ohkuma M."/>
        </authorList>
    </citation>
    <scope>NUCLEOTIDE SEQUENCE [LARGE SCALE GENOMIC DNA]</scope>
    <source>
        <strain evidence="1 2">JCM19232</strain>
    </source>
</reference>
<dbReference type="AlphaFoldDB" id="A0A0B8PAJ9"/>
<dbReference type="Proteomes" id="UP000031670">
    <property type="component" value="Unassembled WGS sequence"/>
</dbReference>
<gene>
    <name evidence="1" type="ORF">JCM19232_252</name>
</gene>
<dbReference type="EMBL" id="BBSA01000001">
    <property type="protein sequence ID" value="GAM59919.1"/>
    <property type="molecule type" value="Genomic_DNA"/>
</dbReference>
<name>A0A0B8PAJ9_9VIBR</name>
<evidence type="ECO:0000313" key="1">
    <source>
        <dbReference type="EMBL" id="GAM59919.1"/>
    </source>
</evidence>
<accession>A0A0B8PAJ9</accession>
<proteinExistence type="predicted"/>
<protein>
    <submittedName>
        <fullName evidence="1">Uncharacterized protein</fullName>
    </submittedName>
</protein>
<comment type="caution">
    <text evidence="1">The sequence shown here is derived from an EMBL/GenBank/DDBJ whole genome shotgun (WGS) entry which is preliminary data.</text>
</comment>
<organism evidence="1 2">
    <name type="scientific">Vibrio ishigakensis</name>
    <dbReference type="NCBI Taxonomy" id="1481914"/>
    <lineage>
        <taxon>Bacteria</taxon>
        <taxon>Pseudomonadati</taxon>
        <taxon>Pseudomonadota</taxon>
        <taxon>Gammaproteobacteria</taxon>
        <taxon>Vibrionales</taxon>
        <taxon>Vibrionaceae</taxon>
        <taxon>Vibrio</taxon>
    </lineage>
</organism>
<reference evidence="1 2" key="2">
    <citation type="submission" date="2015-01" db="EMBL/GenBank/DDBJ databases">
        <authorList>
            <consortium name="NBRP consortium"/>
            <person name="Sawabe T."/>
            <person name="Meirelles P."/>
            <person name="Feng G."/>
            <person name="Sayaka M."/>
            <person name="Hattori M."/>
            <person name="Ohkuma M."/>
        </authorList>
    </citation>
    <scope>NUCLEOTIDE SEQUENCE [LARGE SCALE GENOMIC DNA]</scope>
    <source>
        <strain evidence="1 2">JCM19232</strain>
    </source>
</reference>
<evidence type="ECO:0000313" key="2">
    <source>
        <dbReference type="Proteomes" id="UP000031670"/>
    </source>
</evidence>